<reference evidence="10 11" key="1">
    <citation type="journal article" date="2019" name="Extremophiles">
        <title>Biogeography of thermophiles and predominance of Thermus scotoductus in domestic water heaters.</title>
        <authorList>
            <person name="Wilpiszeski R.L."/>
            <person name="Zhang Z."/>
            <person name="House C.H."/>
        </authorList>
    </citation>
    <scope>NUCLEOTIDE SEQUENCE [LARGE SCALE GENOMIC DNA]</scope>
    <source>
        <strain evidence="9 10">1_S1</strain>
        <strain evidence="8 11">24_S24</strain>
    </source>
</reference>
<dbReference type="EMBL" id="PEMW01000016">
    <property type="protein sequence ID" value="RTI61470.1"/>
    <property type="molecule type" value="Genomic_DNA"/>
</dbReference>
<evidence type="ECO:0000256" key="5">
    <source>
        <dbReference type="ARBA" id="ARBA00022801"/>
    </source>
</evidence>
<keyword evidence="4" id="KW-0255">Endonuclease</keyword>
<dbReference type="Proteomes" id="UP000288051">
    <property type="component" value="Unassembled WGS sequence"/>
</dbReference>
<dbReference type="GO" id="GO:0004519">
    <property type="term" value="F:endonuclease activity"/>
    <property type="evidence" value="ECO:0007669"/>
    <property type="project" value="UniProtKB-KW"/>
</dbReference>
<keyword evidence="6" id="KW-0694">RNA-binding</keyword>
<sequence length="79" mass="8924">MSPRLTPIAGKELVRLLQEEGFQVVRVRGSHVRLKYPDGRATTVPVHAGELLHPGTLLGILRDVGWSKEEYERKRLGPR</sequence>
<evidence type="ECO:0000256" key="6">
    <source>
        <dbReference type="ARBA" id="ARBA00022884"/>
    </source>
</evidence>
<comment type="similarity">
    <text evidence="1">Belongs to the HicA mRNA interferase family.</text>
</comment>
<organism evidence="8 11">
    <name type="scientific">Thermus scotoductus</name>
    <dbReference type="NCBI Taxonomy" id="37636"/>
    <lineage>
        <taxon>Bacteria</taxon>
        <taxon>Thermotogati</taxon>
        <taxon>Deinococcota</taxon>
        <taxon>Deinococci</taxon>
        <taxon>Thermales</taxon>
        <taxon>Thermaceae</taxon>
        <taxon>Thermus</taxon>
    </lineage>
</organism>
<dbReference type="GO" id="GO:0003729">
    <property type="term" value="F:mRNA binding"/>
    <property type="evidence" value="ECO:0007669"/>
    <property type="project" value="InterPro"/>
</dbReference>
<evidence type="ECO:0000256" key="4">
    <source>
        <dbReference type="ARBA" id="ARBA00022759"/>
    </source>
</evidence>
<name>A0A430SHX8_THESC</name>
<evidence type="ECO:0000256" key="3">
    <source>
        <dbReference type="ARBA" id="ARBA00022722"/>
    </source>
</evidence>
<dbReference type="GO" id="GO:0016787">
    <property type="term" value="F:hydrolase activity"/>
    <property type="evidence" value="ECO:0007669"/>
    <property type="project" value="UniProtKB-KW"/>
</dbReference>
<dbReference type="SUPFAM" id="SSF54786">
    <property type="entry name" value="YcfA/nrd intein domain"/>
    <property type="match status" value="1"/>
</dbReference>
<protein>
    <recommendedName>
        <fullName evidence="12">Type II toxin-antitoxin system HicA family toxin</fullName>
    </recommendedName>
</protein>
<accession>A0A430SHX8</accession>
<keyword evidence="3" id="KW-0540">Nuclease</keyword>
<keyword evidence="7" id="KW-0346">Stress response</keyword>
<dbReference type="PANTHER" id="PTHR34873:SF3">
    <property type="entry name" value="ADDICTION MODULE TOXIN, HICA FAMILY"/>
    <property type="match status" value="1"/>
</dbReference>
<evidence type="ECO:0000256" key="2">
    <source>
        <dbReference type="ARBA" id="ARBA00022649"/>
    </source>
</evidence>
<evidence type="ECO:0000313" key="8">
    <source>
        <dbReference type="EMBL" id="RTH40061.1"/>
    </source>
</evidence>
<comment type="caution">
    <text evidence="8">The sequence shown here is derived from an EMBL/GenBank/DDBJ whole genome shotgun (WGS) entry which is preliminary data.</text>
</comment>
<gene>
    <name evidence="9" type="ORF">CSW14_00745</name>
    <name evidence="8" type="ORF">CSW37_00950</name>
</gene>
<evidence type="ECO:0000313" key="11">
    <source>
        <dbReference type="Proteomes" id="UP000288051"/>
    </source>
</evidence>
<evidence type="ECO:0000313" key="9">
    <source>
        <dbReference type="EMBL" id="RTI61470.1"/>
    </source>
</evidence>
<dbReference type="Gene3D" id="3.30.920.30">
    <property type="entry name" value="Hypothetical protein"/>
    <property type="match status" value="1"/>
</dbReference>
<dbReference type="Proteomes" id="UP000287467">
    <property type="component" value="Unassembled WGS sequence"/>
</dbReference>
<dbReference type="Pfam" id="PF07927">
    <property type="entry name" value="HicA_toxin"/>
    <property type="match status" value="1"/>
</dbReference>
<evidence type="ECO:0000313" key="10">
    <source>
        <dbReference type="Proteomes" id="UP000287467"/>
    </source>
</evidence>
<dbReference type="PANTHER" id="PTHR34873">
    <property type="entry name" value="SSR1766 PROTEIN"/>
    <property type="match status" value="1"/>
</dbReference>
<proteinExistence type="inferred from homology"/>
<dbReference type="EMBL" id="PELZ01000020">
    <property type="protein sequence ID" value="RTH40061.1"/>
    <property type="molecule type" value="Genomic_DNA"/>
</dbReference>
<dbReference type="InterPro" id="IPR012933">
    <property type="entry name" value="HicA_mRNA_interferase"/>
</dbReference>
<evidence type="ECO:0008006" key="12">
    <source>
        <dbReference type="Google" id="ProtNLM"/>
    </source>
</evidence>
<dbReference type="InterPro" id="IPR038570">
    <property type="entry name" value="HicA_sf"/>
</dbReference>
<evidence type="ECO:0000256" key="1">
    <source>
        <dbReference type="ARBA" id="ARBA00006620"/>
    </source>
</evidence>
<dbReference type="RefSeq" id="WP_126208638.1">
    <property type="nucleotide sequence ID" value="NZ_PELZ01000020.1"/>
</dbReference>
<keyword evidence="5" id="KW-0378">Hydrolase</keyword>
<keyword evidence="2" id="KW-1277">Toxin-antitoxin system</keyword>
<evidence type="ECO:0000256" key="7">
    <source>
        <dbReference type="ARBA" id="ARBA00023016"/>
    </source>
</evidence>
<dbReference type="AlphaFoldDB" id="A0A430SHX8"/>